<evidence type="ECO:0000313" key="4">
    <source>
        <dbReference type="Proteomes" id="UP000653472"/>
    </source>
</evidence>
<dbReference type="InterPro" id="IPR052932">
    <property type="entry name" value="OprB_Porin"/>
</dbReference>
<dbReference type="EMBL" id="JAAVXB010000012">
    <property type="protein sequence ID" value="NKF24156.1"/>
    <property type="molecule type" value="Genomic_DNA"/>
</dbReference>
<dbReference type="PANTHER" id="PTHR37944:SF1">
    <property type="entry name" value="PORIN B"/>
    <property type="match status" value="1"/>
</dbReference>
<evidence type="ECO:0000256" key="1">
    <source>
        <dbReference type="ARBA" id="ARBA00008769"/>
    </source>
</evidence>
<dbReference type="Proteomes" id="UP000653472">
    <property type="component" value="Unassembled WGS sequence"/>
</dbReference>
<dbReference type="GO" id="GO:0008643">
    <property type="term" value="P:carbohydrate transport"/>
    <property type="evidence" value="ECO:0007669"/>
    <property type="project" value="InterPro"/>
</dbReference>
<name>A0A970BB94_9GAMM</name>
<dbReference type="Gene3D" id="2.40.160.180">
    <property type="entry name" value="Carbohydrate-selective porin OprB"/>
    <property type="match status" value="1"/>
</dbReference>
<dbReference type="InterPro" id="IPR007049">
    <property type="entry name" value="Carb-sel_porin_OprB"/>
</dbReference>
<dbReference type="AlphaFoldDB" id="A0A970BB94"/>
<gene>
    <name evidence="3" type="ORF">G7Y82_17725</name>
</gene>
<feature type="signal peptide" evidence="2">
    <location>
        <begin position="1"/>
        <end position="37"/>
    </location>
</feature>
<proteinExistence type="inferred from homology"/>
<dbReference type="InterPro" id="IPR038673">
    <property type="entry name" value="OprB_sf"/>
</dbReference>
<evidence type="ECO:0000313" key="3">
    <source>
        <dbReference type="EMBL" id="NKF24156.1"/>
    </source>
</evidence>
<feature type="chain" id="PRO_5038162969" evidence="2">
    <location>
        <begin position="38"/>
        <end position="465"/>
    </location>
</feature>
<organism evidence="3 4">
    <name type="scientific">Solimonas marina</name>
    <dbReference type="NCBI Taxonomy" id="2714601"/>
    <lineage>
        <taxon>Bacteria</taxon>
        <taxon>Pseudomonadati</taxon>
        <taxon>Pseudomonadota</taxon>
        <taxon>Gammaproteobacteria</taxon>
        <taxon>Nevskiales</taxon>
        <taxon>Nevskiaceae</taxon>
        <taxon>Solimonas</taxon>
    </lineage>
</organism>
<dbReference type="PANTHER" id="PTHR37944">
    <property type="entry name" value="PORIN B"/>
    <property type="match status" value="1"/>
</dbReference>
<keyword evidence="2" id="KW-0732">Signal</keyword>
<dbReference type="RefSeq" id="WP_168149485.1">
    <property type="nucleotide sequence ID" value="NZ_JAAVXB010000012.1"/>
</dbReference>
<dbReference type="Pfam" id="PF04966">
    <property type="entry name" value="OprB"/>
    <property type="match status" value="1"/>
</dbReference>
<comment type="caution">
    <text evidence="3">The sequence shown here is derived from an EMBL/GenBank/DDBJ whole genome shotgun (WGS) entry which is preliminary data.</text>
</comment>
<reference evidence="3" key="1">
    <citation type="submission" date="2020-03" db="EMBL/GenBank/DDBJ databases">
        <title>Solimonas marina sp. nov., isolated from deep seawater of the Pacific Ocean.</title>
        <authorList>
            <person name="Liu X."/>
            <person name="Lai Q."/>
            <person name="Sun F."/>
            <person name="Gai Y."/>
            <person name="Li G."/>
            <person name="Shao Z."/>
        </authorList>
    </citation>
    <scope>NUCLEOTIDE SEQUENCE</scope>
    <source>
        <strain evidence="3">C16B3</strain>
    </source>
</reference>
<dbReference type="GO" id="GO:0016020">
    <property type="term" value="C:membrane"/>
    <property type="evidence" value="ECO:0007669"/>
    <property type="project" value="InterPro"/>
</dbReference>
<evidence type="ECO:0000256" key="2">
    <source>
        <dbReference type="RuleBase" id="RU363072"/>
    </source>
</evidence>
<sequence length="465" mass="51336">MKGINPSGWGRRVTRGTRLLLTASACALAGHSVLVEAAAPGAYRGPLADIGDKLNDAGFYPNVFIGEWYISNPSAGVHEGSHQWMTQVNAGFDYYLEPLTGLKGTSIHFMEGYVPWITHQTALDNYFTQAGDVINGSASGYVPIKAHLTRFTLEQELFDKHLFIEGGKGYVNDYVARPDCLNAFQCMSTIAITHKASGFNFPNYSNWFGRVGYNVSPTVKVQGMWYQYDNNASQTNGWEDWRPSNYSAYLVDLQYNAQRTARPAAAEIMGYYNKIPQTDQLCATCDKDVTNWQGGIFASGMQTLWRPEPASPKMLQAFVSVGTAFNEKQTTSPSVGGMNYALDTGLTMHAPFKSRPLDSYSLQLTMVQLTKDEQTYLKNQGYGDPGRREYSIGASAFFNVYDYIFVSPYAEYLINANAAFAGNDYVNPTHAQPSDGLGVGMIITIPFTHLLGLSPGRSPYDGHYP</sequence>
<protein>
    <submittedName>
        <fullName evidence="3">Carbohydrate porin</fullName>
    </submittedName>
</protein>
<keyword evidence="4" id="KW-1185">Reference proteome</keyword>
<accession>A0A970BB94</accession>
<comment type="similarity">
    <text evidence="1 2">Belongs to the OprB family.</text>
</comment>
<dbReference type="GO" id="GO:0015288">
    <property type="term" value="F:porin activity"/>
    <property type="evidence" value="ECO:0007669"/>
    <property type="project" value="InterPro"/>
</dbReference>